<reference evidence="7 8" key="1">
    <citation type="submission" date="2018-12" db="EMBL/GenBank/DDBJ databases">
        <authorList>
            <person name="Tiukova I."/>
            <person name="Dainat J."/>
        </authorList>
    </citation>
    <scope>NUCLEOTIDE SEQUENCE [LARGE SCALE GENOMIC DNA]</scope>
</reference>
<dbReference type="SMART" id="SM00066">
    <property type="entry name" value="GAL4"/>
    <property type="match status" value="1"/>
</dbReference>
<dbReference type="InterPro" id="IPR036864">
    <property type="entry name" value="Zn2-C6_fun-type_DNA-bd_sf"/>
</dbReference>
<name>A0A448YQP3_BRENA</name>
<dbReference type="PANTHER" id="PTHR47338">
    <property type="entry name" value="ZN(II)2CYS6 TRANSCRIPTION FACTOR (EUROFUNG)-RELATED"/>
    <property type="match status" value="1"/>
</dbReference>
<dbReference type="PROSITE" id="PS00463">
    <property type="entry name" value="ZN2_CY6_FUNGAL_1"/>
    <property type="match status" value="1"/>
</dbReference>
<keyword evidence="2" id="KW-0479">Metal-binding</keyword>
<keyword evidence="8" id="KW-1185">Reference proteome</keyword>
<dbReference type="Pfam" id="PF04082">
    <property type="entry name" value="Fungal_trans"/>
    <property type="match status" value="1"/>
</dbReference>
<evidence type="ECO:0000259" key="6">
    <source>
        <dbReference type="PROSITE" id="PS50048"/>
    </source>
</evidence>
<keyword evidence="5" id="KW-0539">Nucleus</keyword>
<dbReference type="Gene3D" id="4.10.240.10">
    <property type="entry name" value="Zn(2)-C6 fungal-type DNA-binding domain"/>
    <property type="match status" value="1"/>
</dbReference>
<evidence type="ECO:0000313" key="8">
    <source>
        <dbReference type="Proteomes" id="UP000290900"/>
    </source>
</evidence>
<dbReference type="CDD" id="cd12148">
    <property type="entry name" value="fungal_TF_MHR"/>
    <property type="match status" value="1"/>
</dbReference>
<dbReference type="GO" id="GO:0000981">
    <property type="term" value="F:DNA-binding transcription factor activity, RNA polymerase II-specific"/>
    <property type="evidence" value="ECO:0007669"/>
    <property type="project" value="InterPro"/>
</dbReference>
<dbReference type="CDD" id="cd00067">
    <property type="entry name" value="GAL4"/>
    <property type="match status" value="1"/>
</dbReference>
<dbReference type="SUPFAM" id="SSF57701">
    <property type="entry name" value="Zn2/Cys6 DNA-binding domain"/>
    <property type="match status" value="1"/>
</dbReference>
<dbReference type="GO" id="GO:0005634">
    <property type="term" value="C:nucleus"/>
    <property type="evidence" value="ECO:0007669"/>
    <property type="project" value="UniProtKB-SubCell"/>
</dbReference>
<dbReference type="SMART" id="SM00906">
    <property type="entry name" value="Fungal_trans"/>
    <property type="match status" value="1"/>
</dbReference>
<protein>
    <submittedName>
        <fullName evidence="7">DEKNAAC104322</fullName>
    </submittedName>
</protein>
<dbReference type="STRING" id="13370.A0A448YQP3"/>
<dbReference type="PROSITE" id="PS50048">
    <property type="entry name" value="ZN2_CY6_FUNGAL_2"/>
    <property type="match status" value="1"/>
</dbReference>
<dbReference type="AlphaFoldDB" id="A0A448YQP3"/>
<dbReference type="EMBL" id="CAACVR010000035">
    <property type="protein sequence ID" value="VEU23187.1"/>
    <property type="molecule type" value="Genomic_DNA"/>
</dbReference>
<dbReference type="GO" id="GO:0008270">
    <property type="term" value="F:zinc ion binding"/>
    <property type="evidence" value="ECO:0007669"/>
    <property type="project" value="InterPro"/>
</dbReference>
<dbReference type="OrthoDB" id="39175at2759"/>
<evidence type="ECO:0000313" key="7">
    <source>
        <dbReference type="EMBL" id="VEU23187.1"/>
    </source>
</evidence>
<evidence type="ECO:0000256" key="2">
    <source>
        <dbReference type="ARBA" id="ARBA00022723"/>
    </source>
</evidence>
<proteinExistence type="predicted"/>
<keyword evidence="3" id="KW-0805">Transcription regulation</keyword>
<dbReference type="InParanoid" id="A0A448YQP3"/>
<dbReference type="GO" id="GO:0006351">
    <property type="term" value="P:DNA-templated transcription"/>
    <property type="evidence" value="ECO:0007669"/>
    <property type="project" value="InterPro"/>
</dbReference>
<dbReference type="PANTHER" id="PTHR47338:SF5">
    <property type="entry name" value="ZN(II)2CYS6 TRANSCRIPTION FACTOR (EUROFUNG)"/>
    <property type="match status" value="1"/>
</dbReference>
<dbReference type="GO" id="GO:0003677">
    <property type="term" value="F:DNA binding"/>
    <property type="evidence" value="ECO:0007669"/>
    <property type="project" value="InterPro"/>
</dbReference>
<accession>A0A448YQP3</accession>
<evidence type="ECO:0000256" key="5">
    <source>
        <dbReference type="ARBA" id="ARBA00023242"/>
    </source>
</evidence>
<comment type="subcellular location">
    <subcellularLocation>
        <location evidence="1">Nucleus</location>
    </subcellularLocation>
</comment>
<evidence type="ECO:0000256" key="1">
    <source>
        <dbReference type="ARBA" id="ARBA00004123"/>
    </source>
</evidence>
<keyword evidence="4" id="KW-0804">Transcription</keyword>
<gene>
    <name evidence="7" type="ORF">BRENAR_LOCUS3918</name>
</gene>
<dbReference type="Proteomes" id="UP000290900">
    <property type="component" value="Unassembled WGS sequence"/>
</dbReference>
<feature type="domain" description="Zn(2)-C6 fungal-type" evidence="6">
    <location>
        <begin position="8"/>
        <end position="41"/>
    </location>
</feature>
<dbReference type="InterPro" id="IPR001138">
    <property type="entry name" value="Zn2Cys6_DnaBD"/>
</dbReference>
<evidence type="ECO:0000256" key="3">
    <source>
        <dbReference type="ARBA" id="ARBA00023015"/>
    </source>
</evidence>
<dbReference type="InterPro" id="IPR050815">
    <property type="entry name" value="TF_fung"/>
</dbReference>
<evidence type="ECO:0000256" key="4">
    <source>
        <dbReference type="ARBA" id="ARBA00023163"/>
    </source>
</evidence>
<dbReference type="InterPro" id="IPR007219">
    <property type="entry name" value="XnlR_reg_dom"/>
</dbReference>
<organism evidence="7 8">
    <name type="scientific">Brettanomyces naardenensis</name>
    <name type="common">Yeast</name>
    <dbReference type="NCBI Taxonomy" id="13370"/>
    <lineage>
        <taxon>Eukaryota</taxon>
        <taxon>Fungi</taxon>
        <taxon>Dikarya</taxon>
        <taxon>Ascomycota</taxon>
        <taxon>Saccharomycotina</taxon>
        <taxon>Pichiomycetes</taxon>
        <taxon>Pichiales</taxon>
        <taxon>Pichiaceae</taxon>
        <taxon>Brettanomyces</taxon>
    </lineage>
</organism>
<dbReference type="Pfam" id="PF00172">
    <property type="entry name" value="Zn_clus"/>
    <property type="match status" value="1"/>
</dbReference>
<sequence>MTPRTFLACDLCRRSKIKCINSGDSQKPCQRCAKHTFSCTYTPTSSQIRKRQNKRKRLRQRTFKHIQASLSPPDDNCPIVLPEKALWYEIADVFFKNQYQGIFPFIHKPSFYAFLRSSEFNPATYFIDYYKRKDDDDVSILKWPDPLVLLGILALCARLHPTLVRRYGDFNEESNPQFYQPNLAARDNENEDHKTYPHSASKYFGWHARMMLRSVFDRPTVQRVQALTMLSSHEWGEKNIARSFSYIGIGARMSLLLGLGEPNSMCYENEKLKGNDQKSAFIMQEVKRRTLWSVYMMDRCISSGRNRSSAIRVDDIKIQLPCTERDFAFGTNVKCMTFNELMAVVEKGEPDDRLPKTTSTTFTVAAFEVWAKIAKWAGEGGARNEKIDPWLEGSTYHELSGQVSRLEKMLPSHLQYNSINLDAHIAANSAGFFGYLHCLLFLCRIFTTREYLYNMTSESLKKGWWEECIQKLVDAVKRSSTLINALSSLNLMVVAPFTGFEIFTNAGTSLYLSSFPAEVLQANLKDSKCLQSDFKEISLQNGRLLRHWGDVWTLANCWDEWILEMRDSFSHLTVRVNQEGESSLRSILLDYGSPIIQDENDRSVKVEEPKISYKAISEVKETPIESTMSSIGYSPFGGDNFESFDIGSLFPGWYDAIHSDERY</sequence>